<feature type="compositionally biased region" description="Basic residues" evidence="1">
    <location>
        <begin position="1"/>
        <end position="30"/>
    </location>
</feature>
<keyword evidence="3" id="KW-1185">Reference proteome</keyword>
<name>A0ABY4WM72_9BACL</name>
<feature type="region of interest" description="Disordered" evidence="1">
    <location>
        <begin position="1"/>
        <end position="82"/>
    </location>
</feature>
<dbReference type="Proteomes" id="UP001056500">
    <property type="component" value="Chromosome"/>
</dbReference>
<feature type="compositionally biased region" description="Polar residues" evidence="1">
    <location>
        <begin position="35"/>
        <end position="46"/>
    </location>
</feature>
<reference evidence="2" key="1">
    <citation type="submission" date="2022-06" db="EMBL/GenBank/DDBJ databases">
        <title>Genome sequencing of Brevibacillus sp. BB3-R1.</title>
        <authorList>
            <person name="Heo J."/>
            <person name="Lee D."/>
            <person name="Won M."/>
            <person name="Han B.-H."/>
            <person name="Hong S.-B."/>
            <person name="Kwon S.-W."/>
        </authorList>
    </citation>
    <scope>NUCLEOTIDE SEQUENCE</scope>
    <source>
        <strain evidence="2">BB3-R1</strain>
    </source>
</reference>
<dbReference type="RefSeq" id="WP_251875771.1">
    <property type="nucleotide sequence ID" value="NZ_CP098755.1"/>
</dbReference>
<protein>
    <submittedName>
        <fullName evidence="2">Uncharacterized protein</fullName>
    </submittedName>
</protein>
<gene>
    <name evidence="2" type="ORF">NDK47_13590</name>
</gene>
<evidence type="ECO:0000313" key="2">
    <source>
        <dbReference type="EMBL" id="USG68247.1"/>
    </source>
</evidence>
<feature type="compositionally biased region" description="Polar residues" evidence="1">
    <location>
        <begin position="55"/>
        <end position="64"/>
    </location>
</feature>
<proteinExistence type="predicted"/>
<organism evidence="2 3">
    <name type="scientific">Brevibacillus ruminantium</name>
    <dbReference type="NCBI Taxonomy" id="2950604"/>
    <lineage>
        <taxon>Bacteria</taxon>
        <taxon>Bacillati</taxon>
        <taxon>Bacillota</taxon>
        <taxon>Bacilli</taxon>
        <taxon>Bacillales</taxon>
        <taxon>Paenibacillaceae</taxon>
        <taxon>Brevibacillus</taxon>
    </lineage>
</organism>
<sequence>MAIRKLKTKPRTVSKNVRPKTKKRRSSLAKKHADPNQSNPSVTTPAIVQEPAVITPNSGSQPIDINTPAPLSEEIHSQSNGTQRFENIFTMNQEHVFDPGLWRIVIEKVPENDQIPDPAFTSSLANAQSEIVQPSEDESDDTQKPDSL</sequence>
<feature type="region of interest" description="Disordered" evidence="1">
    <location>
        <begin position="113"/>
        <end position="148"/>
    </location>
</feature>
<feature type="compositionally biased region" description="Polar residues" evidence="1">
    <location>
        <begin position="120"/>
        <end position="132"/>
    </location>
</feature>
<accession>A0ABY4WM72</accession>
<evidence type="ECO:0000313" key="3">
    <source>
        <dbReference type="Proteomes" id="UP001056500"/>
    </source>
</evidence>
<dbReference type="EMBL" id="CP098755">
    <property type="protein sequence ID" value="USG68247.1"/>
    <property type="molecule type" value="Genomic_DNA"/>
</dbReference>
<evidence type="ECO:0000256" key="1">
    <source>
        <dbReference type="SAM" id="MobiDB-lite"/>
    </source>
</evidence>